<gene>
    <name evidence="2" type="ORF">MGAL_10B085161</name>
</gene>
<organism evidence="2 3">
    <name type="scientific">Mytilus galloprovincialis</name>
    <name type="common">Mediterranean mussel</name>
    <dbReference type="NCBI Taxonomy" id="29158"/>
    <lineage>
        <taxon>Eukaryota</taxon>
        <taxon>Metazoa</taxon>
        <taxon>Spiralia</taxon>
        <taxon>Lophotrochozoa</taxon>
        <taxon>Mollusca</taxon>
        <taxon>Bivalvia</taxon>
        <taxon>Autobranchia</taxon>
        <taxon>Pteriomorphia</taxon>
        <taxon>Mytilida</taxon>
        <taxon>Mytiloidea</taxon>
        <taxon>Mytilidae</taxon>
        <taxon>Mytilinae</taxon>
        <taxon>Mytilus</taxon>
    </lineage>
</organism>
<evidence type="ECO:0000313" key="2">
    <source>
        <dbReference type="EMBL" id="VDI77289.1"/>
    </source>
</evidence>
<protein>
    <submittedName>
        <fullName evidence="2">Uncharacterized protein</fullName>
    </submittedName>
</protein>
<evidence type="ECO:0000313" key="3">
    <source>
        <dbReference type="Proteomes" id="UP000596742"/>
    </source>
</evidence>
<dbReference type="AlphaFoldDB" id="A0A8B6HDH8"/>
<accession>A0A8B6HDH8</accession>
<dbReference type="EMBL" id="UYJE01009829">
    <property type="protein sequence ID" value="VDI77289.1"/>
    <property type="molecule type" value="Genomic_DNA"/>
</dbReference>
<reference evidence="2" key="1">
    <citation type="submission" date="2018-11" db="EMBL/GenBank/DDBJ databases">
        <authorList>
            <person name="Alioto T."/>
            <person name="Alioto T."/>
        </authorList>
    </citation>
    <scope>NUCLEOTIDE SEQUENCE</scope>
</reference>
<dbReference type="OrthoDB" id="6204467at2759"/>
<keyword evidence="3" id="KW-1185">Reference proteome</keyword>
<evidence type="ECO:0000256" key="1">
    <source>
        <dbReference type="SAM" id="MobiDB-lite"/>
    </source>
</evidence>
<dbReference type="Proteomes" id="UP000596742">
    <property type="component" value="Unassembled WGS sequence"/>
</dbReference>
<sequence length="144" mass="15926">MAAMGAPMQMSELPMHTKSSPCLPMAAMGAPMQVLHLQQSQEIVNYPQNCQKPILGVSMYQPDVYPCPELNSNSKEEKALQMVEGKKNVSTTIPPTIPKDVPASPTIIEELSTDEDLPALLSDEEETQLPLKKRRIVKKKSRNP</sequence>
<proteinExistence type="predicted"/>
<name>A0A8B6HDH8_MYTGA</name>
<feature type="region of interest" description="Disordered" evidence="1">
    <location>
        <begin position="85"/>
        <end position="106"/>
    </location>
</feature>
<comment type="caution">
    <text evidence="2">The sequence shown here is derived from an EMBL/GenBank/DDBJ whole genome shotgun (WGS) entry which is preliminary data.</text>
</comment>